<comment type="caution">
    <text evidence="1">The sequence shown here is derived from an EMBL/GenBank/DDBJ whole genome shotgun (WGS) entry which is preliminary data.</text>
</comment>
<protein>
    <submittedName>
        <fullName evidence="1">Uncharacterized protein</fullName>
    </submittedName>
</protein>
<sequence>MEAQINLASTVDEITRSDPDRALHVATLGPGRCGAERKGVEGGTG</sequence>
<dbReference type="RefSeq" id="WP_181656723.1">
    <property type="nucleotide sequence ID" value="NZ_JACEHE010000003.1"/>
</dbReference>
<accession>A0A7W0DIN3</accession>
<dbReference type="Proteomes" id="UP000545761">
    <property type="component" value="Unassembled WGS sequence"/>
</dbReference>
<evidence type="ECO:0000313" key="2">
    <source>
        <dbReference type="Proteomes" id="UP000545761"/>
    </source>
</evidence>
<name>A0A7W0DIN3_9ACTN</name>
<dbReference type="EMBL" id="JACEHE010000003">
    <property type="protein sequence ID" value="MBA2945809.1"/>
    <property type="molecule type" value="Genomic_DNA"/>
</dbReference>
<dbReference type="AlphaFoldDB" id="A0A7W0DIN3"/>
<organism evidence="1 2">
    <name type="scientific">Streptomyces himalayensis subsp. himalayensis</name>
    <dbReference type="NCBI Taxonomy" id="2756131"/>
    <lineage>
        <taxon>Bacteria</taxon>
        <taxon>Bacillati</taxon>
        <taxon>Actinomycetota</taxon>
        <taxon>Actinomycetes</taxon>
        <taxon>Kitasatosporales</taxon>
        <taxon>Streptomycetaceae</taxon>
        <taxon>Streptomyces</taxon>
        <taxon>Streptomyces himalayensis</taxon>
    </lineage>
</organism>
<proteinExistence type="predicted"/>
<evidence type="ECO:0000313" key="1">
    <source>
        <dbReference type="EMBL" id="MBA2945809.1"/>
    </source>
</evidence>
<reference evidence="1 2" key="1">
    <citation type="submission" date="2020-07" db="EMBL/GenBank/DDBJ databases">
        <title>Streptomyces isolated from Indian soil.</title>
        <authorList>
            <person name="Mandal S."/>
            <person name="Maiti P.K."/>
        </authorList>
    </citation>
    <scope>NUCLEOTIDE SEQUENCE [LARGE SCALE GENOMIC DNA]</scope>
    <source>
        <strain evidence="1 2">PSKA28</strain>
    </source>
</reference>
<gene>
    <name evidence="1" type="ORF">H1D24_08290</name>
</gene>